<dbReference type="PaxDb" id="411460-RUMTOR_02555"/>
<evidence type="ECO:0000313" key="1">
    <source>
        <dbReference type="EMBL" id="EDK23275.1"/>
    </source>
</evidence>
<reference evidence="1 2" key="2">
    <citation type="submission" date="2007-04" db="EMBL/GenBank/DDBJ databases">
        <title>Draft genome sequence of Ruminococcus torques (ATCC 27756).</title>
        <authorList>
            <person name="Sudarsanam P."/>
            <person name="Ley R."/>
            <person name="Guruge J."/>
            <person name="Turnbaugh P.J."/>
            <person name="Mahowald M."/>
            <person name="Liep D."/>
            <person name="Gordon J."/>
        </authorList>
    </citation>
    <scope>NUCLEOTIDE SEQUENCE [LARGE SCALE GENOMIC DNA]</scope>
    <source>
        <strain evidence="1 2">ATCC 27756</strain>
    </source>
</reference>
<proteinExistence type="predicted"/>
<dbReference type="EMBL" id="AAVP02000017">
    <property type="protein sequence ID" value="EDK23275.1"/>
    <property type="molecule type" value="Genomic_DNA"/>
</dbReference>
<name>A5KQL5_9FIRM</name>
<protein>
    <submittedName>
        <fullName evidence="1">Uncharacterized protein</fullName>
    </submittedName>
</protein>
<comment type="caution">
    <text evidence="1">The sequence shown here is derived from an EMBL/GenBank/DDBJ whole genome shotgun (WGS) entry which is preliminary data.</text>
</comment>
<dbReference type="Proteomes" id="UP000003577">
    <property type="component" value="Unassembled WGS sequence"/>
</dbReference>
<dbReference type="HOGENOM" id="CLU_3140358_0_0_9"/>
<sequence>MMIHCALVISVLPYMYYIKDENKIEDFIYNFLNNNSFLKTPQNRSPEEL</sequence>
<organism evidence="1 2">
    <name type="scientific">[Ruminococcus] torques ATCC 27756</name>
    <dbReference type="NCBI Taxonomy" id="411460"/>
    <lineage>
        <taxon>Bacteria</taxon>
        <taxon>Bacillati</taxon>
        <taxon>Bacillota</taxon>
        <taxon>Clostridia</taxon>
        <taxon>Lachnospirales</taxon>
        <taxon>Lachnospiraceae</taxon>
        <taxon>Mediterraneibacter</taxon>
    </lineage>
</organism>
<reference evidence="1 2" key="1">
    <citation type="submission" date="2007-03" db="EMBL/GenBank/DDBJ databases">
        <authorList>
            <person name="Fulton L."/>
            <person name="Clifton S."/>
            <person name="Fulton B."/>
            <person name="Xu J."/>
            <person name="Minx P."/>
            <person name="Pepin K.H."/>
            <person name="Johnson M."/>
            <person name="Thiruvilangam P."/>
            <person name="Bhonagiri V."/>
            <person name="Nash W.E."/>
            <person name="Mardis E.R."/>
            <person name="Wilson R.K."/>
        </authorList>
    </citation>
    <scope>NUCLEOTIDE SEQUENCE [LARGE SCALE GENOMIC DNA]</scope>
    <source>
        <strain evidence="1 2">ATCC 27756</strain>
    </source>
</reference>
<gene>
    <name evidence="1" type="ORF">RUMTOR_02555</name>
</gene>
<evidence type="ECO:0000313" key="2">
    <source>
        <dbReference type="Proteomes" id="UP000003577"/>
    </source>
</evidence>
<accession>A5KQL5</accession>
<dbReference type="AlphaFoldDB" id="A5KQL5"/>